<gene>
    <name evidence="1" type="ORF">IAB94_06285</name>
</gene>
<evidence type="ECO:0000313" key="1">
    <source>
        <dbReference type="EMBL" id="HIR67634.1"/>
    </source>
</evidence>
<organism evidence="1 2">
    <name type="scientific">Candidatus Coproplasma avicola</name>
    <dbReference type="NCBI Taxonomy" id="2840744"/>
    <lineage>
        <taxon>Bacteria</taxon>
        <taxon>Bacillati</taxon>
        <taxon>Bacillota</taxon>
        <taxon>Clostridia</taxon>
        <taxon>Eubacteriales</taxon>
        <taxon>Candidatus Coproplasma</taxon>
    </lineage>
</organism>
<accession>A0A9D1E7P8</accession>
<dbReference type="AlphaFoldDB" id="A0A9D1E7P8"/>
<reference evidence="1" key="2">
    <citation type="journal article" date="2021" name="PeerJ">
        <title>Extensive microbial diversity within the chicken gut microbiome revealed by metagenomics and culture.</title>
        <authorList>
            <person name="Gilroy R."/>
            <person name="Ravi A."/>
            <person name="Getino M."/>
            <person name="Pursley I."/>
            <person name="Horton D.L."/>
            <person name="Alikhan N.F."/>
            <person name="Baker D."/>
            <person name="Gharbi K."/>
            <person name="Hall N."/>
            <person name="Watson M."/>
            <person name="Adriaenssens E.M."/>
            <person name="Foster-Nyarko E."/>
            <person name="Jarju S."/>
            <person name="Secka A."/>
            <person name="Antonio M."/>
            <person name="Oren A."/>
            <person name="Chaudhuri R.R."/>
            <person name="La Ragione R."/>
            <person name="Hildebrand F."/>
            <person name="Pallen M.J."/>
        </authorList>
    </citation>
    <scope>NUCLEOTIDE SEQUENCE</scope>
    <source>
        <strain evidence="1">ChiW16-3235</strain>
    </source>
</reference>
<dbReference type="EMBL" id="DVHK01000128">
    <property type="protein sequence ID" value="HIR67634.1"/>
    <property type="molecule type" value="Genomic_DNA"/>
</dbReference>
<evidence type="ECO:0000313" key="2">
    <source>
        <dbReference type="Proteomes" id="UP000823913"/>
    </source>
</evidence>
<sequence>MKQQYEILFRIYYFCCKSCA</sequence>
<name>A0A9D1E7P8_9FIRM</name>
<protein>
    <submittedName>
        <fullName evidence="1">TRASH domain-containing protein</fullName>
    </submittedName>
</protein>
<dbReference type="Proteomes" id="UP000823913">
    <property type="component" value="Unassembled WGS sequence"/>
</dbReference>
<proteinExistence type="predicted"/>
<reference evidence="1" key="1">
    <citation type="submission" date="2020-10" db="EMBL/GenBank/DDBJ databases">
        <authorList>
            <person name="Gilroy R."/>
        </authorList>
    </citation>
    <scope>NUCLEOTIDE SEQUENCE</scope>
    <source>
        <strain evidence="1">ChiW16-3235</strain>
    </source>
</reference>
<comment type="caution">
    <text evidence="1">The sequence shown here is derived from an EMBL/GenBank/DDBJ whole genome shotgun (WGS) entry which is preliminary data.</text>
</comment>